<name>A0A8I0U8R3_MORMO</name>
<reference evidence="2" key="1">
    <citation type="submission" date="2017-12" db="EMBL/GenBank/DDBJ databases">
        <title>Genome sequencing and analysis.</title>
        <authorList>
            <person name="Huang Y.-T."/>
        </authorList>
    </citation>
    <scope>NUCLEOTIDE SEQUENCE</scope>
    <source>
        <strain evidence="2">VGH116</strain>
    </source>
</reference>
<keyword evidence="1" id="KW-0472">Membrane</keyword>
<proteinExistence type="predicted"/>
<evidence type="ECO:0000313" key="3">
    <source>
        <dbReference type="Proteomes" id="UP000650477"/>
    </source>
</evidence>
<evidence type="ECO:0000256" key="1">
    <source>
        <dbReference type="SAM" id="Phobius"/>
    </source>
</evidence>
<comment type="caution">
    <text evidence="2">The sequence shown here is derived from an EMBL/GenBank/DDBJ whole genome shotgun (WGS) entry which is preliminary data.</text>
</comment>
<dbReference type="AlphaFoldDB" id="A0A8I0U8R3"/>
<keyword evidence="1" id="KW-0812">Transmembrane</keyword>
<protein>
    <submittedName>
        <fullName evidence="2">Uncharacterized protein</fullName>
    </submittedName>
</protein>
<accession>A0A8I0U8R3</accession>
<dbReference type="Proteomes" id="UP000650477">
    <property type="component" value="Unassembled WGS sequence"/>
</dbReference>
<dbReference type="EMBL" id="PKLF01000032">
    <property type="protein sequence ID" value="MBE8614621.1"/>
    <property type="molecule type" value="Genomic_DNA"/>
</dbReference>
<sequence length="68" mass="8010">MDIALFLRDTLVWVWILLAFLLRRGFAALYDRKMTTGRFFFLVSSLQRSSVCFMCHIMALVRLSDSCR</sequence>
<keyword evidence="1" id="KW-1133">Transmembrane helix</keyword>
<evidence type="ECO:0000313" key="2">
    <source>
        <dbReference type="EMBL" id="MBE8614621.1"/>
    </source>
</evidence>
<gene>
    <name evidence="2" type="ORF">CYG68_19935</name>
</gene>
<feature type="transmembrane region" description="Helical" evidence="1">
    <location>
        <begin position="37"/>
        <end position="61"/>
    </location>
</feature>
<organism evidence="2 3">
    <name type="scientific">Morganella morganii</name>
    <name type="common">Proteus morganii</name>
    <dbReference type="NCBI Taxonomy" id="582"/>
    <lineage>
        <taxon>Bacteria</taxon>
        <taxon>Pseudomonadati</taxon>
        <taxon>Pseudomonadota</taxon>
        <taxon>Gammaproteobacteria</taxon>
        <taxon>Enterobacterales</taxon>
        <taxon>Morganellaceae</taxon>
        <taxon>Morganella</taxon>
    </lineage>
</organism>